<evidence type="ECO:0000313" key="3">
    <source>
        <dbReference type="EMBL" id="APE42309.1"/>
    </source>
</evidence>
<feature type="domain" description="EamA" evidence="2">
    <location>
        <begin position="6"/>
        <end position="139"/>
    </location>
</feature>
<evidence type="ECO:0000256" key="1">
    <source>
        <dbReference type="SAM" id="Phobius"/>
    </source>
</evidence>
<dbReference type="SUPFAM" id="SSF103481">
    <property type="entry name" value="Multidrug resistance efflux transporter EmrE"/>
    <property type="match status" value="2"/>
</dbReference>
<feature type="transmembrane region" description="Helical" evidence="1">
    <location>
        <begin position="32"/>
        <end position="51"/>
    </location>
</feature>
<feature type="transmembrane region" description="Helical" evidence="1">
    <location>
        <begin position="240"/>
        <end position="256"/>
    </location>
</feature>
<feature type="transmembrane region" description="Helical" evidence="1">
    <location>
        <begin position="71"/>
        <end position="91"/>
    </location>
</feature>
<feature type="transmembrane region" description="Helical" evidence="1">
    <location>
        <begin position="178"/>
        <end position="201"/>
    </location>
</feature>
<evidence type="ECO:0000313" key="4">
    <source>
        <dbReference type="Proteomes" id="UP000181897"/>
    </source>
</evidence>
<dbReference type="EMBL" id="CP018076">
    <property type="protein sequence ID" value="APE42309.1"/>
    <property type="molecule type" value="Genomic_DNA"/>
</dbReference>
<keyword evidence="1" id="KW-1133">Transmembrane helix</keyword>
<feature type="transmembrane region" description="Helical" evidence="1">
    <location>
        <begin position="262"/>
        <end position="280"/>
    </location>
</feature>
<dbReference type="PANTHER" id="PTHR22911:SF103">
    <property type="entry name" value="BLR2811 PROTEIN"/>
    <property type="match status" value="1"/>
</dbReference>
<organism evidence="3 4">
    <name type="scientific">Sulfitobacter alexandrii</name>
    <dbReference type="NCBI Taxonomy" id="1917485"/>
    <lineage>
        <taxon>Bacteria</taxon>
        <taxon>Pseudomonadati</taxon>
        <taxon>Pseudomonadota</taxon>
        <taxon>Alphaproteobacteria</taxon>
        <taxon>Rhodobacterales</taxon>
        <taxon>Roseobacteraceae</taxon>
        <taxon>Sulfitobacter</taxon>
    </lineage>
</organism>
<feature type="transmembrane region" description="Helical" evidence="1">
    <location>
        <begin position="125"/>
        <end position="143"/>
    </location>
</feature>
<feature type="transmembrane region" description="Helical" evidence="1">
    <location>
        <begin position="149"/>
        <end position="166"/>
    </location>
</feature>
<feature type="transmembrane region" description="Helical" evidence="1">
    <location>
        <begin position="97"/>
        <end position="116"/>
    </location>
</feature>
<dbReference type="Gene3D" id="1.10.3730.20">
    <property type="match status" value="1"/>
</dbReference>
<protein>
    <submittedName>
        <fullName evidence="3">EamA family transporter</fullName>
    </submittedName>
</protein>
<dbReference type="OrthoDB" id="7165334at2"/>
<dbReference type="AlphaFoldDB" id="A0A1J0WDB2"/>
<evidence type="ECO:0000259" key="2">
    <source>
        <dbReference type="Pfam" id="PF00892"/>
    </source>
</evidence>
<feature type="domain" description="EamA" evidence="2">
    <location>
        <begin position="149"/>
        <end position="276"/>
    </location>
</feature>
<keyword evidence="1" id="KW-0812">Transmembrane</keyword>
<dbReference type="Pfam" id="PF00892">
    <property type="entry name" value="EamA"/>
    <property type="match status" value="2"/>
</dbReference>
<dbReference type="InterPro" id="IPR037185">
    <property type="entry name" value="EmrE-like"/>
</dbReference>
<dbReference type="KEGG" id="suam:BOO69_01935"/>
<sequence>MSPTLLGALLMTASMAAFTLNDTMLKLTAGDVPLAQLIFLRSFLTCTLMLATKGRIGTMHFDIARRDWVLIGARAVSEVVVSYFFLTALFHMPLANLNAVMQVVPLAVTLASALFLREAVGWRRFAAIIIGFFGVLLIVKPGAAGFDIWSAYALLAMIGVTARDLITRQLSPTVPSMTVALSTAASVMTAFGLVSLTGAWVAVPSHIWFLIVGSAVAVMAGYFLSIWVMRVGDVSFTAPFRYTGLVWALIMGWFVFGEWPGWLTLLGAGIVVVTGVFTFYRERKVSRG</sequence>
<keyword evidence="1" id="KW-0472">Membrane</keyword>
<name>A0A1J0WDB2_9RHOB</name>
<gene>
    <name evidence="3" type="ORF">BOO69_01935</name>
</gene>
<dbReference type="InterPro" id="IPR000620">
    <property type="entry name" value="EamA_dom"/>
</dbReference>
<reference evidence="3 4" key="1">
    <citation type="submission" date="2016-11" db="EMBL/GenBank/DDBJ databases">
        <title>Complete genome sequence of Sulfitobacter sp. AM1-D1, a toxic bacteria associated with marine dinoflagellate Alexandrium minutum in East China Sea.</title>
        <authorList>
            <person name="Yang Q."/>
            <person name="Zhang X."/>
            <person name="Tian X."/>
        </authorList>
    </citation>
    <scope>NUCLEOTIDE SEQUENCE [LARGE SCALE GENOMIC DNA]</scope>
    <source>
        <strain evidence="3 4">AM1-D1</strain>
    </source>
</reference>
<keyword evidence="4" id="KW-1185">Reference proteome</keyword>
<dbReference type="GO" id="GO:0016020">
    <property type="term" value="C:membrane"/>
    <property type="evidence" value="ECO:0007669"/>
    <property type="project" value="InterPro"/>
</dbReference>
<dbReference type="STRING" id="1917485.BOO69_01935"/>
<feature type="transmembrane region" description="Helical" evidence="1">
    <location>
        <begin position="207"/>
        <end position="228"/>
    </location>
</feature>
<dbReference type="PANTHER" id="PTHR22911">
    <property type="entry name" value="ACYL-MALONYL CONDENSING ENZYME-RELATED"/>
    <property type="match status" value="1"/>
</dbReference>
<dbReference type="RefSeq" id="WP_071969816.1">
    <property type="nucleotide sequence ID" value="NZ_CP018076.1"/>
</dbReference>
<accession>A0A1J0WDB2</accession>
<proteinExistence type="predicted"/>
<dbReference type="Proteomes" id="UP000181897">
    <property type="component" value="Chromosome"/>
</dbReference>